<protein>
    <submittedName>
        <fullName evidence="3">Poly-gamma-glutamate synthesis protein (Capsule biosynthesis protein)</fullName>
    </submittedName>
</protein>
<dbReference type="AlphaFoldDB" id="A0A7W8G816"/>
<proteinExistence type="inferred from homology"/>
<dbReference type="Gene3D" id="3.60.21.10">
    <property type="match status" value="1"/>
</dbReference>
<dbReference type="SMART" id="SM00854">
    <property type="entry name" value="PGA_cap"/>
    <property type="match status" value="1"/>
</dbReference>
<dbReference type="PANTHER" id="PTHR33393">
    <property type="entry name" value="POLYGLUTAMINE SYNTHESIS ACCESSORY PROTEIN RV0574C-RELATED"/>
    <property type="match status" value="1"/>
</dbReference>
<comment type="caution">
    <text evidence="3">The sequence shown here is derived from an EMBL/GenBank/DDBJ whole genome shotgun (WGS) entry which is preliminary data.</text>
</comment>
<dbReference type="EMBL" id="JACHFQ010000002">
    <property type="protein sequence ID" value="MBB5225419.1"/>
    <property type="molecule type" value="Genomic_DNA"/>
</dbReference>
<evidence type="ECO:0000313" key="3">
    <source>
        <dbReference type="EMBL" id="MBB5225419.1"/>
    </source>
</evidence>
<name>A0A7W8G816_9SPIR</name>
<gene>
    <name evidence="3" type="ORF">HNP76_000763</name>
</gene>
<dbReference type="InterPro" id="IPR019079">
    <property type="entry name" value="Capsule_synth_CapA"/>
</dbReference>
<dbReference type="Pfam" id="PF09587">
    <property type="entry name" value="PGA_cap"/>
    <property type="match status" value="1"/>
</dbReference>
<dbReference type="InterPro" id="IPR052169">
    <property type="entry name" value="CW_Biosynth-Accessory"/>
</dbReference>
<dbReference type="InterPro" id="IPR029052">
    <property type="entry name" value="Metallo-depent_PP-like"/>
</dbReference>
<comment type="similarity">
    <text evidence="1">Belongs to the CapA family.</text>
</comment>
<dbReference type="PANTHER" id="PTHR33393:SF12">
    <property type="entry name" value="CAPSULE BIOSYNTHESIS PROTEIN CAPA"/>
    <property type="match status" value="1"/>
</dbReference>
<dbReference type="PROSITE" id="PS51257">
    <property type="entry name" value="PROKAR_LIPOPROTEIN"/>
    <property type="match status" value="1"/>
</dbReference>
<dbReference type="Proteomes" id="UP000518887">
    <property type="component" value="Unassembled WGS sequence"/>
</dbReference>
<sequence>MGRFNAGIAFSIILTTLFLSCGTTNKVTEAQNDELAQDMTIESELSLVFAGDIMAHAPNYKIKDFDRIWRDISPLVSSGDLSFANVEAPVADSLPWSTYPQFNMHTEYVEAAIKAGFNVFSLANNHTNDQYLEGIKATKKYFDSRKGIYACGLKDKSGDPLSYKIIEKKGWRVLFVAITEILNRNDFASYIDYYPSTEKKRSQLIEELKKLRQESKCDLFVLSVHTDEPEYIIKVTENHKKFFRQIIEECRADIIWANHPHVVKIFEETEQKAFIMYANGNTISAQRTNPQFEAPETARDYTGEGLIIKMKAGKTKSGKVILGSYEPHLITTYITPSWQFVVKELNEDFISTLDRAEVTNWSKYLRERKKLMEKVLAGE</sequence>
<reference evidence="3 4" key="1">
    <citation type="submission" date="2020-08" db="EMBL/GenBank/DDBJ databases">
        <title>Genomic Encyclopedia of Type Strains, Phase IV (KMG-IV): sequencing the most valuable type-strain genomes for metagenomic binning, comparative biology and taxonomic classification.</title>
        <authorList>
            <person name="Goeker M."/>
        </authorList>
    </citation>
    <scope>NUCLEOTIDE SEQUENCE [LARGE SCALE GENOMIC DNA]</scope>
    <source>
        <strain evidence="3 4">DSM 103462</strain>
    </source>
</reference>
<dbReference type="RefSeq" id="WP_184657679.1">
    <property type="nucleotide sequence ID" value="NZ_CP031518.1"/>
</dbReference>
<organism evidence="3 4">
    <name type="scientific">Treponema ruminis</name>
    <dbReference type="NCBI Taxonomy" id="744515"/>
    <lineage>
        <taxon>Bacteria</taxon>
        <taxon>Pseudomonadati</taxon>
        <taxon>Spirochaetota</taxon>
        <taxon>Spirochaetia</taxon>
        <taxon>Spirochaetales</taxon>
        <taxon>Treponemataceae</taxon>
        <taxon>Treponema</taxon>
    </lineage>
</organism>
<evidence type="ECO:0000256" key="1">
    <source>
        <dbReference type="ARBA" id="ARBA00005662"/>
    </source>
</evidence>
<feature type="domain" description="Capsule synthesis protein CapA" evidence="2">
    <location>
        <begin position="46"/>
        <end position="286"/>
    </location>
</feature>
<dbReference type="SUPFAM" id="SSF56300">
    <property type="entry name" value="Metallo-dependent phosphatases"/>
    <property type="match status" value="1"/>
</dbReference>
<accession>A0A7W8G816</accession>
<evidence type="ECO:0000313" key="4">
    <source>
        <dbReference type="Proteomes" id="UP000518887"/>
    </source>
</evidence>
<evidence type="ECO:0000259" key="2">
    <source>
        <dbReference type="SMART" id="SM00854"/>
    </source>
</evidence>
<keyword evidence="4" id="KW-1185">Reference proteome</keyword>